<name>K6YEZ9_9ALTE</name>
<protein>
    <submittedName>
        <fullName evidence="1">Uncharacterized protein</fullName>
    </submittedName>
</protein>
<dbReference type="Proteomes" id="UP000006263">
    <property type="component" value="Unassembled WGS sequence"/>
</dbReference>
<organism evidence="1 2">
    <name type="scientific">Paraglaciecola mesophila KMM 241</name>
    <dbReference type="NCBI Taxonomy" id="1128912"/>
    <lineage>
        <taxon>Bacteria</taxon>
        <taxon>Pseudomonadati</taxon>
        <taxon>Pseudomonadota</taxon>
        <taxon>Gammaproteobacteria</taxon>
        <taxon>Alteromonadales</taxon>
        <taxon>Alteromonadaceae</taxon>
        <taxon>Paraglaciecola</taxon>
    </lineage>
</organism>
<evidence type="ECO:0000313" key="1">
    <source>
        <dbReference type="EMBL" id="GAC22556.1"/>
    </source>
</evidence>
<gene>
    <name evidence="1" type="ORF">GMES_0247</name>
</gene>
<sequence>MDVVDKVIQMHKSRLYQLNAFFSLSEDVMAIIGVIIKT</sequence>
<dbReference type="EMBL" id="BAEP01000004">
    <property type="protein sequence ID" value="GAC22556.1"/>
    <property type="molecule type" value="Genomic_DNA"/>
</dbReference>
<reference evidence="1 2" key="1">
    <citation type="journal article" date="2017" name="Antonie Van Leeuwenhoek">
        <title>Rhizobium rhizosphaerae sp. nov., a novel species isolated from rice rhizosphere.</title>
        <authorList>
            <person name="Zhao J.J."/>
            <person name="Zhang J."/>
            <person name="Zhang R.J."/>
            <person name="Zhang C.W."/>
            <person name="Yin H.Q."/>
            <person name="Zhang X.X."/>
        </authorList>
    </citation>
    <scope>NUCLEOTIDE SEQUENCE [LARGE SCALE GENOMIC DNA]</scope>
    <source>
        <strain evidence="1 2">KMM 241</strain>
    </source>
</reference>
<evidence type="ECO:0000313" key="2">
    <source>
        <dbReference type="Proteomes" id="UP000006263"/>
    </source>
</evidence>
<dbReference type="AlphaFoldDB" id="K6YEZ9"/>
<proteinExistence type="predicted"/>
<comment type="caution">
    <text evidence="1">The sequence shown here is derived from an EMBL/GenBank/DDBJ whole genome shotgun (WGS) entry which is preliminary data.</text>
</comment>
<accession>K6YEZ9</accession>